<dbReference type="InterPro" id="IPR023996">
    <property type="entry name" value="TonB-dep_OMP_SusC/RagA"/>
</dbReference>
<keyword evidence="4 7" id="KW-0812">Transmembrane</keyword>
<dbReference type="InterPro" id="IPR008969">
    <property type="entry name" value="CarboxyPept-like_regulatory"/>
</dbReference>
<reference evidence="9 10" key="1">
    <citation type="submission" date="2021-05" db="EMBL/GenBank/DDBJ databases">
        <title>A Polyphasic approach of four new species of the genus Ohtaekwangia: Ohtaekwangia histidinii sp. nov., Ohtaekwangia cretensis sp. nov., Ohtaekwangia indiensis sp. nov., Ohtaekwangia reichenbachii sp. nov. from diverse environment.</title>
        <authorList>
            <person name="Octaviana S."/>
        </authorList>
    </citation>
    <scope>NUCLEOTIDE SEQUENCE [LARGE SCALE GENOMIC DNA]</scope>
    <source>
        <strain evidence="9 10">PWU20</strain>
    </source>
</reference>
<gene>
    <name evidence="9" type="ORF">KK060_17875</name>
</gene>
<organism evidence="9 10">
    <name type="scientific">Chryseosolibacter indicus</name>
    <dbReference type="NCBI Taxonomy" id="2782351"/>
    <lineage>
        <taxon>Bacteria</taxon>
        <taxon>Pseudomonadati</taxon>
        <taxon>Bacteroidota</taxon>
        <taxon>Cytophagia</taxon>
        <taxon>Cytophagales</taxon>
        <taxon>Chryseotaleaceae</taxon>
        <taxon>Chryseosolibacter</taxon>
    </lineage>
</organism>
<evidence type="ECO:0000256" key="1">
    <source>
        <dbReference type="ARBA" id="ARBA00004571"/>
    </source>
</evidence>
<dbReference type="Gene3D" id="2.170.130.10">
    <property type="entry name" value="TonB-dependent receptor, plug domain"/>
    <property type="match status" value="1"/>
</dbReference>
<evidence type="ECO:0000313" key="9">
    <source>
        <dbReference type="EMBL" id="MBT1705167.1"/>
    </source>
</evidence>
<name>A0ABS5VUQ9_9BACT</name>
<keyword evidence="6 7" id="KW-0998">Cell outer membrane</keyword>
<dbReference type="SUPFAM" id="SSF56935">
    <property type="entry name" value="Porins"/>
    <property type="match status" value="1"/>
</dbReference>
<dbReference type="EMBL" id="JAHESD010000048">
    <property type="protein sequence ID" value="MBT1705167.1"/>
    <property type="molecule type" value="Genomic_DNA"/>
</dbReference>
<dbReference type="InterPro" id="IPR036942">
    <property type="entry name" value="Beta-barrel_TonB_sf"/>
</dbReference>
<evidence type="ECO:0000256" key="7">
    <source>
        <dbReference type="PROSITE-ProRule" id="PRU01360"/>
    </source>
</evidence>
<dbReference type="NCBIfam" id="TIGR04056">
    <property type="entry name" value="OMP_RagA_SusC"/>
    <property type="match status" value="1"/>
</dbReference>
<dbReference type="Gene3D" id="2.60.40.1120">
    <property type="entry name" value="Carboxypeptidase-like, regulatory domain"/>
    <property type="match status" value="1"/>
</dbReference>
<keyword evidence="3 7" id="KW-1134">Transmembrane beta strand</keyword>
<proteinExistence type="inferred from homology"/>
<accession>A0ABS5VUQ9</accession>
<evidence type="ECO:0000256" key="6">
    <source>
        <dbReference type="ARBA" id="ARBA00023237"/>
    </source>
</evidence>
<keyword evidence="9" id="KW-0675">Receptor</keyword>
<dbReference type="Proteomes" id="UP000772618">
    <property type="component" value="Unassembled WGS sequence"/>
</dbReference>
<dbReference type="NCBIfam" id="TIGR04057">
    <property type="entry name" value="SusC_RagA_signa"/>
    <property type="match status" value="1"/>
</dbReference>
<dbReference type="InterPro" id="IPR037066">
    <property type="entry name" value="Plug_dom_sf"/>
</dbReference>
<evidence type="ECO:0000259" key="8">
    <source>
        <dbReference type="Pfam" id="PF07715"/>
    </source>
</evidence>
<keyword evidence="5 7" id="KW-0472">Membrane</keyword>
<evidence type="ECO:0000256" key="3">
    <source>
        <dbReference type="ARBA" id="ARBA00022452"/>
    </source>
</evidence>
<protein>
    <submittedName>
        <fullName evidence="9">TonB-dependent receptor</fullName>
    </submittedName>
</protein>
<dbReference type="RefSeq" id="WP_254155122.1">
    <property type="nucleotide sequence ID" value="NZ_JAHESD010000048.1"/>
</dbReference>
<dbReference type="Pfam" id="PF07715">
    <property type="entry name" value="Plug"/>
    <property type="match status" value="1"/>
</dbReference>
<sequence>MKKELKVHGQLLFIMRISLLQILFAGIVFSVAHATELDAQVLDRKFSVKSEEISLRLALQKIGRATDTKFMYESQLIPTSIKVNLEVNNERLSDVLQRLLEPYHIQFEAEGHQIILTRKQSAQSDASSFDDSMALLSITGTVRDELGQPLPGVNVMVKGTTNGITTDGDGKYAINVSDQNAILVFSFIGYVTQEVSVGAQTQIDIAMTPDVTSLDEVVVVGYGEVKKSDLTGSVASVNNNELNAFPVVNAMQGLSGRAAGVQVIQSSGAPGAGLSMRIRGGNSMLGSNEPLYVIDGFAISGSPTHLNPADIESLEILKDASATAIYGSRGANGVVLITTKGGKKGTSQVAFDTYVGFQQVIKKVDMLNATEFALLANERAKNDDIAPYFTNEQIASFGEGTDWQDEIFRTAPIQNHVLTFSGGTDKSLYSVSGSFFQQDGVIIGSDYTRGSLRANFSQNISDKFKVAYTSILTRSVGNTLSNDNASRGDGVVSAALTAPPTVPAKDVNGKYSNVTPYPFSSNAAENPVALALERLNRSTRSSALMNLSLSYEFIEGLTLRVSGGADYANTRNDYYSPSIFKLTPSGNAYNSFEDRVTYLNENILTYTKTVFDTHVLGLTGGFTYQSEAYKFNSSGASGFPNDQLLNNNLQSGTVISPPNSSVSEWTLMSWLGRANYSINDKYLITASMRADGSSRFGDANKWGYFPSAAVAWRISEEDFIKNIGAVSNLKLRASWGQTGNTAISPYQTLNTLNSAPIVLNDNLYTGYAPGQTKPNQDLRWETTTQTDIGVDVGFFNERITLTADYYIKNTTDLLATVPLPTSSGYINETRNIGEIRNSGIELTLGADILRSDFKWNASANFSANRNEAVKLAGGSDVFSSASLSVPLSVSVNIVREGSPVGAFFGYVEDGLDAQGNIKYKDVTPDGVLNNLDRTIIGDPNPDFIYGFNNNFSFKNFTLNVFFQGVQGNDIFNFNLANHADGFNFGENQVRDILNHWTPENPNPNAPNPRISVNTKFRESDRFIEDGSFLRLKNVKLGYNLPVTNLKLNWLKSAHIYASAQNLLTLTGYSWYDPEVSTRITQSSIALGIDQTSYPNARTYTFGLNLVF</sequence>
<dbReference type="InterPro" id="IPR012910">
    <property type="entry name" value="Plug_dom"/>
</dbReference>
<comment type="similarity">
    <text evidence="7">Belongs to the TonB-dependent receptor family.</text>
</comment>
<dbReference type="PROSITE" id="PS52016">
    <property type="entry name" value="TONB_DEPENDENT_REC_3"/>
    <property type="match status" value="1"/>
</dbReference>
<keyword evidence="2 7" id="KW-0813">Transport</keyword>
<comment type="caution">
    <text evidence="9">The sequence shown here is derived from an EMBL/GenBank/DDBJ whole genome shotgun (WGS) entry which is preliminary data.</text>
</comment>
<feature type="domain" description="TonB-dependent receptor plug" evidence="8">
    <location>
        <begin position="227"/>
        <end position="334"/>
    </location>
</feature>
<evidence type="ECO:0000256" key="2">
    <source>
        <dbReference type="ARBA" id="ARBA00022448"/>
    </source>
</evidence>
<evidence type="ECO:0000256" key="4">
    <source>
        <dbReference type="ARBA" id="ARBA00022692"/>
    </source>
</evidence>
<dbReference type="InterPro" id="IPR039426">
    <property type="entry name" value="TonB-dep_rcpt-like"/>
</dbReference>
<dbReference type="Pfam" id="PF13715">
    <property type="entry name" value="CarbopepD_reg_2"/>
    <property type="match status" value="1"/>
</dbReference>
<keyword evidence="10" id="KW-1185">Reference proteome</keyword>
<dbReference type="InterPro" id="IPR023997">
    <property type="entry name" value="TonB-dep_OMP_SusC/RagA_CS"/>
</dbReference>
<evidence type="ECO:0000313" key="10">
    <source>
        <dbReference type="Proteomes" id="UP000772618"/>
    </source>
</evidence>
<dbReference type="SUPFAM" id="SSF49464">
    <property type="entry name" value="Carboxypeptidase regulatory domain-like"/>
    <property type="match status" value="1"/>
</dbReference>
<dbReference type="Gene3D" id="2.40.170.20">
    <property type="entry name" value="TonB-dependent receptor, beta-barrel domain"/>
    <property type="match status" value="1"/>
</dbReference>
<evidence type="ECO:0000256" key="5">
    <source>
        <dbReference type="ARBA" id="ARBA00023136"/>
    </source>
</evidence>
<comment type="subcellular location">
    <subcellularLocation>
        <location evidence="1 7">Cell outer membrane</location>
        <topology evidence="1 7">Multi-pass membrane protein</topology>
    </subcellularLocation>
</comment>